<evidence type="ECO:0000256" key="2">
    <source>
        <dbReference type="ARBA" id="ARBA00022692"/>
    </source>
</evidence>
<name>A0A1H0JAR3_9SPHI</name>
<dbReference type="InterPro" id="IPR007016">
    <property type="entry name" value="O-antigen_ligase-rel_domated"/>
</dbReference>
<protein>
    <submittedName>
        <fullName evidence="7">O-Antigen ligase</fullName>
    </submittedName>
</protein>
<keyword evidence="4 5" id="KW-0472">Membrane</keyword>
<accession>A0A1H0JAR3</accession>
<evidence type="ECO:0000313" key="7">
    <source>
        <dbReference type="EMBL" id="SDO40692.1"/>
    </source>
</evidence>
<feature type="transmembrane region" description="Helical" evidence="5">
    <location>
        <begin position="199"/>
        <end position="215"/>
    </location>
</feature>
<keyword evidence="3 5" id="KW-1133">Transmembrane helix</keyword>
<feature type="transmembrane region" description="Helical" evidence="5">
    <location>
        <begin position="49"/>
        <end position="70"/>
    </location>
</feature>
<dbReference type="EMBL" id="FNGY01000014">
    <property type="protein sequence ID" value="SDO40692.1"/>
    <property type="molecule type" value="Genomic_DNA"/>
</dbReference>
<dbReference type="RefSeq" id="WP_074612534.1">
    <property type="nucleotide sequence ID" value="NZ_FNGY01000014.1"/>
</dbReference>
<feature type="transmembrane region" description="Helical" evidence="5">
    <location>
        <begin position="220"/>
        <end position="237"/>
    </location>
</feature>
<dbReference type="OrthoDB" id="734724at2"/>
<dbReference type="Pfam" id="PF04932">
    <property type="entry name" value="Wzy_C"/>
    <property type="match status" value="1"/>
</dbReference>
<evidence type="ECO:0000259" key="6">
    <source>
        <dbReference type="Pfam" id="PF04932"/>
    </source>
</evidence>
<dbReference type="Proteomes" id="UP000183200">
    <property type="component" value="Unassembled WGS sequence"/>
</dbReference>
<reference evidence="8" key="1">
    <citation type="submission" date="2016-10" db="EMBL/GenBank/DDBJ databases">
        <authorList>
            <person name="Varghese N."/>
            <person name="Submissions S."/>
        </authorList>
    </citation>
    <scope>NUCLEOTIDE SEQUENCE [LARGE SCALE GENOMIC DNA]</scope>
    <source>
        <strain evidence="8">DSM 19110</strain>
    </source>
</reference>
<dbReference type="GO" id="GO:0016020">
    <property type="term" value="C:membrane"/>
    <property type="evidence" value="ECO:0007669"/>
    <property type="project" value="UniProtKB-SubCell"/>
</dbReference>
<feature type="domain" description="O-antigen ligase-related" evidence="6">
    <location>
        <begin position="183"/>
        <end position="320"/>
    </location>
</feature>
<feature type="transmembrane region" description="Helical" evidence="5">
    <location>
        <begin position="177"/>
        <end position="193"/>
    </location>
</feature>
<evidence type="ECO:0000256" key="4">
    <source>
        <dbReference type="ARBA" id="ARBA00023136"/>
    </source>
</evidence>
<evidence type="ECO:0000256" key="1">
    <source>
        <dbReference type="ARBA" id="ARBA00004141"/>
    </source>
</evidence>
<feature type="transmembrane region" description="Helical" evidence="5">
    <location>
        <begin position="105"/>
        <end position="125"/>
    </location>
</feature>
<proteinExistence type="predicted"/>
<keyword evidence="2 5" id="KW-0812">Transmembrane</keyword>
<feature type="transmembrane region" description="Helical" evidence="5">
    <location>
        <begin position="155"/>
        <end position="172"/>
    </location>
</feature>
<gene>
    <name evidence="7" type="ORF">SAMN05421820_114132</name>
</gene>
<dbReference type="AlphaFoldDB" id="A0A1H0JAR3"/>
<organism evidence="7 8">
    <name type="scientific">Pedobacter steynii</name>
    <dbReference type="NCBI Taxonomy" id="430522"/>
    <lineage>
        <taxon>Bacteria</taxon>
        <taxon>Pseudomonadati</taxon>
        <taxon>Bacteroidota</taxon>
        <taxon>Sphingobacteriia</taxon>
        <taxon>Sphingobacteriales</taxon>
        <taxon>Sphingobacteriaceae</taxon>
        <taxon>Pedobacter</taxon>
    </lineage>
</organism>
<evidence type="ECO:0000256" key="5">
    <source>
        <dbReference type="SAM" id="Phobius"/>
    </source>
</evidence>
<dbReference type="GO" id="GO:0016874">
    <property type="term" value="F:ligase activity"/>
    <property type="evidence" value="ECO:0007669"/>
    <property type="project" value="UniProtKB-KW"/>
</dbReference>
<feature type="transmembrane region" description="Helical" evidence="5">
    <location>
        <begin position="305"/>
        <end position="326"/>
    </location>
</feature>
<sequence>MKYLIFLFVALYLYSVSYGIFLTEMIRIPAPLLFCLPLITLFKEDRISFLYGPELLVIWTGSFLYDVVGLSDHKVFLSNAINISMCALYFNYFSGTNRKRFKVSIYVFYGLLLFSALVLVLNPFYPEKINSLRSLLMGEQVIQSPSGIAVYQFNFGYQLAALVPFLFIYSYVYKKHFVVKAAILLSCLIFIYLGMQRSVFIGFLCASFLFLWAYYRYKAVLIVVLAVAAGAILYTFVLKENFDSYNNILSKNEQSSSEYDRTTLTAENLRICAEYPYGLIFYGKTWGDVIYRNQVFSSGITSHNAYLMFLTYLGPILGIALLIALYYKVLRIAIRALREVRKKENAMMVCLCGAFLAVSINSLSHNSWLLSANGPTFFLYFAILHLHFLNGRAAPVLEEEFAAAQQTAYTGRYIALQHL</sequence>
<comment type="subcellular location">
    <subcellularLocation>
        <location evidence="1">Membrane</location>
        <topology evidence="1">Multi-pass membrane protein</topology>
    </subcellularLocation>
</comment>
<feature type="transmembrane region" description="Helical" evidence="5">
    <location>
        <begin position="346"/>
        <end position="364"/>
    </location>
</feature>
<keyword evidence="8" id="KW-1185">Reference proteome</keyword>
<feature type="transmembrane region" description="Helical" evidence="5">
    <location>
        <begin position="76"/>
        <end position="93"/>
    </location>
</feature>
<evidence type="ECO:0000256" key="3">
    <source>
        <dbReference type="ARBA" id="ARBA00022989"/>
    </source>
</evidence>
<keyword evidence="7" id="KW-0436">Ligase</keyword>
<evidence type="ECO:0000313" key="8">
    <source>
        <dbReference type="Proteomes" id="UP000183200"/>
    </source>
</evidence>